<proteinExistence type="inferred from homology"/>
<dbReference type="Proteomes" id="UP000075683">
    <property type="component" value="Unassembled WGS sequence"/>
</dbReference>
<keyword evidence="3" id="KW-0812">Transmembrane</keyword>
<dbReference type="RefSeq" id="WP_061569294.1">
    <property type="nucleotide sequence ID" value="NZ_LQYT01000065.1"/>
</dbReference>
<comment type="similarity">
    <text evidence="1">Belongs to the zinc-associated anti-sigma factor (ZAS) superfamily. Anti-sigma-W factor family.</text>
</comment>
<accession>A0A150LV08</accession>
<gene>
    <name evidence="6" type="ORF">B4135_2653</name>
</gene>
<dbReference type="InterPro" id="IPR018764">
    <property type="entry name" value="RskA_C"/>
</dbReference>
<comment type="caution">
    <text evidence="6">The sequence shown here is derived from an EMBL/GenBank/DDBJ whole genome shotgun (WGS) entry which is preliminary data.</text>
</comment>
<keyword evidence="3" id="KW-0472">Membrane</keyword>
<reference evidence="6 7" key="1">
    <citation type="submission" date="2016-01" db="EMBL/GenBank/DDBJ databases">
        <title>Draft Genome Sequences of Seven Thermophilic Sporeformers Isolated from Foods.</title>
        <authorList>
            <person name="Berendsen E.M."/>
            <person name="Wells-Bennik M.H."/>
            <person name="Krawcyk A.O."/>
            <person name="De Jong A."/>
            <person name="Holsappel S."/>
            <person name="Eijlander R.T."/>
            <person name="Kuipers O.P."/>
        </authorList>
    </citation>
    <scope>NUCLEOTIDE SEQUENCE [LARGE SCALE GENOMIC DNA]</scope>
    <source>
        <strain evidence="6 7">B4135</strain>
    </source>
</reference>
<feature type="domain" description="Putative zinc-finger" evidence="5">
    <location>
        <begin position="11"/>
        <end position="38"/>
    </location>
</feature>
<feature type="domain" description="Anti-sigma K factor RskA C-terminal" evidence="4">
    <location>
        <begin position="105"/>
        <end position="227"/>
    </location>
</feature>
<dbReference type="STRING" id="301148.B4135_2653"/>
<dbReference type="InterPro" id="IPR041916">
    <property type="entry name" value="Anti_sigma_zinc_sf"/>
</dbReference>
<evidence type="ECO:0000256" key="3">
    <source>
        <dbReference type="SAM" id="Phobius"/>
    </source>
</evidence>
<protein>
    <recommendedName>
        <fullName evidence="2">Anti-sigma-W factor RsiW</fullName>
    </recommendedName>
</protein>
<dbReference type="Pfam" id="PF13490">
    <property type="entry name" value="zf-HC2"/>
    <property type="match status" value="1"/>
</dbReference>
<organism evidence="6 7">
    <name type="scientific">Caldibacillus debilis</name>
    <dbReference type="NCBI Taxonomy" id="301148"/>
    <lineage>
        <taxon>Bacteria</taxon>
        <taxon>Bacillati</taxon>
        <taxon>Bacillota</taxon>
        <taxon>Bacilli</taxon>
        <taxon>Bacillales</taxon>
        <taxon>Bacillaceae</taxon>
        <taxon>Caldibacillus</taxon>
    </lineage>
</organism>
<dbReference type="EMBL" id="LQYT01000065">
    <property type="protein sequence ID" value="KYD16144.1"/>
    <property type="molecule type" value="Genomic_DNA"/>
</dbReference>
<name>A0A150LV08_9BACI</name>
<evidence type="ECO:0000313" key="6">
    <source>
        <dbReference type="EMBL" id="KYD16144.1"/>
    </source>
</evidence>
<evidence type="ECO:0000259" key="5">
    <source>
        <dbReference type="Pfam" id="PF13490"/>
    </source>
</evidence>
<dbReference type="Pfam" id="PF10099">
    <property type="entry name" value="RskA_C"/>
    <property type="match status" value="1"/>
</dbReference>
<dbReference type="InterPro" id="IPR027383">
    <property type="entry name" value="Znf_put"/>
</dbReference>
<evidence type="ECO:0000256" key="1">
    <source>
        <dbReference type="ARBA" id="ARBA00024353"/>
    </source>
</evidence>
<dbReference type="GO" id="GO:0005886">
    <property type="term" value="C:plasma membrane"/>
    <property type="evidence" value="ECO:0007669"/>
    <property type="project" value="InterPro"/>
</dbReference>
<evidence type="ECO:0000259" key="4">
    <source>
        <dbReference type="Pfam" id="PF10099"/>
    </source>
</evidence>
<evidence type="ECO:0000313" key="7">
    <source>
        <dbReference type="Proteomes" id="UP000075683"/>
    </source>
</evidence>
<keyword evidence="3" id="KW-1133">Transmembrane helix</keyword>
<feature type="transmembrane region" description="Helical" evidence="3">
    <location>
        <begin position="78"/>
        <end position="98"/>
    </location>
</feature>
<evidence type="ECO:0000256" key="2">
    <source>
        <dbReference type="ARBA" id="ARBA00024438"/>
    </source>
</evidence>
<dbReference type="OrthoDB" id="2662941at2"/>
<dbReference type="Gene3D" id="1.10.10.1320">
    <property type="entry name" value="Anti-sigma factor, zinc-finger domain"/>
    <property type="match status" value="1"/>
</dbReference>
<dbReference type="AlphaFoldDB" id="A0A150LV08"/>
<sequence length="237" mass="27361">MKSNHVPETKMVEWILGTLPEKEREAMAGHLDRCAECRELLNSWRGLGIEKTAEYRRPSPAHKERIWMKAEKRKSKTFWPIFGLTAGLASLTVIAAVFSKLTFDSPRESDHYQIVQNEEVPVQRIIHNPNTKRFPIQPLSDFEDMNGMIWLNDTTREMLMEINGLDVFSTRDYQLWIIYTNDEIKGELLTIDNGSSRIFIKGEDVKDFKLIKASLEPKGGSRKPTGPETFIVHLKEE</sequence>